<dbReference type="InterPro" id="IPR006121">
    <property type="entry name" value="HMA_dom"/>
</dbReference>
<dbReference type="EMBL" id="KN847341">
    <property type="protein sequence ID" value="KIW38219.1"/>
    <property type="molecule type" value="Genomic_DNA"/>
</dbReference>
<keyword evidence="3" id="KW-1133">Transmembrane helix</keyword>
<dbReference type="STRING" id="215243.A0A0D2DR25"/>
<feature type="transmembrane region" description="Helical" evidence="3">
    <location>
        <begin position="460"/>
        <end position="482"/>
    </location>
</feature>
<gene>
    <name evidence="5" type="ORF">PV06_09203</name>
</gene>
<evidence type="ECO:0000256" key="2">
    <source>
        <dbReference type="SAM" id="MobiDB-lite"/>
    </source>
</evidence>
<dbReference type="SUPFAM" id="SSF55008">
    <property type="entry name" value="HMA, heavy metal-associated domain"/>
    <property type="match status" value="1"/>
</dbReference>
<organism evidence="5 6">
    <name type="scientific">Exophiala oligosperma</name>
    <dbReference type="NCBI Taxonomy" id="215243"/>
    <lineage>
        <taxon>Eukaryota</taxon>
        <taxon>Fungi</taxon>
        <taxon>Dikarya</taxon>
        <taxon>Ascomycota</taxon>
        <taxon>Pezizomycotina</taxon>
        <taxon>Eurotiomycetes</taxon>
        <taxon>Chaetothyriomycetidae</taxon>
        <taxon>Chaetothyriales</taxon>
        <taxon>Herpotrichiellaceae</taxon>
        <taxon>Exophiala</taxon>
    </lineage>
</organism>
<dbReference type="GO" id="GO:0046872">
    <property type="term" value="F:metal ion binding"/>
    <property type="evidence" value="ECO:0007669"/>
    <property type="project" value="UniProtKB-KW"/>
</dbReference>
<accession>A0A0D2DR25</accession>
<dbReference type="VEuPathDB" id="FungiDB:PV06_09203"/>
<dbReference type="Proteomes" id="UP000053342">
    <property type="component" value="Unassembled WGS sequence"/>
</dbReference>
<keyword evidence="3" id="KW-0812">Transmembrane</keyword>
<sequence length="606" mass="65662">MAALDRLTLPPCWTCVPSLVNPESSATARPCCDESCIEKVALRECALQCGEAENPSWSGDKCHTLCDETVPPGSSSTRVGAYPYGQPGFPALPNPSRKRKREACIAHSRSVRNRYSTVLARIGCICKELVAKQLEPCCKEGRPVEKRSSVEQDGCCDKEPGNCYETTTEKSAQITSCSDCCDLENSCVAVKNGYSGPRRNGSCGGRGKASRSCAETSPTNECREGHSGSSYGPGASNAVCSSKGDCCSGPGSRDQLNILPSKNLDIKPAADLDLEQIPSNLEHVILDVQGLTCTGCETKLFRSLHAIPGIFHLQTSLVLSQAEFDLNEKAGSIDEVIKSVEKATGFACQRINNEGQEVDVVVDGDAKVFVAQKYPHGVLQMTAIGHQLVRISYDGRIIGARVLLRECFDSPLKLGAPRRSSELESGKRHVWNMAWITLLSTILTIPVLVMAWAPLPHRPIAYGSASLALATIVQVVVAGPFYPSALRALLFTRVIEIDLLIVLSTSTAYIFSIVLFAYVVVGQPLSIEQFFETSTLLITLIVLGRLVSASRDKGQSSPSPSGLSRKKRLRFVPLVALTTNRLMSVFSSMATVLRFNQIRALRQMVW</sequence>
<evidence type="ECO:0000256" key="1">
    <source>
        <dbReference type="ARBA" id="ARBA00022723"/>
    </source>
</evidence>
<feature type="transmembrane region" description="Helical" evidence="3">
    <location>
        <begin position="433"/>
        <end position="454"/>
    </location>
</feature>
<name>A0A0D2DR25_9EURO</name>
<feature type="transmembrane region" description="Helical" evidence="3">
    <location>
        <begin position="494"/>
        <end position="518"/>
    </location>
</feature>
<evidence type="ECO:0000259" key="4">
    <source>
        <dbReference type="PROSITE" id="PS50846"/>
    </source>
</evidence>
<dbReference type="InterPro" id="IPR056236">
    <property type="entry name" value="HMA_PCA1"/>
</dbReference>
<dbReference type="PANTHER" id="PTHR46594:SF4">
    <property type="entry name" value="P-TYPE CATION-TRANSPORTING ATPASE"/>
    <property type="match status" value="1"/>
</dbReference>
<dbReference type="AlphaFoldDB" id="A0A0D2DR25"/>
<dbReference type="PROSITE" id="PS50846">
    <property type="entry name" value="HMA_2"/>
    <property type="match status" value="1"/>
</dbReference>
<keyword evidence="3" id="KW-0472">Membrane</keyword>
<evidence type="ECO:0000313" key="5">
    <source>
        <dbReference type="EMBL" id="KIW38219.1"/>
    </source>
</evidence>
<feature type="domain" description="HMA" evidence="4">
    <location>
        <begin position="282"/>
        <end position="348"/>
    </location>
</feature>
<feature type="region of interest" description="Disordered" evidence="2">
    <location>
        <begin position="199"/>
        <end position="227"/>
    </location>
</feature>
<dbReference type="InterPro" id="IPR036163">
    <property type="entry name" value="HMA_dom_sf"/>
</dbReference>
<dbReference type="HOGENOM" id="CLU_450567_0_0_1"/>
<dbReference type="RefSeq" id="XP_016258435.1">
    <property type="nucleotide sequence ID" value="XM_016410628.1"/>
</dbReference>
<dbReference type="GeneID" id="27361277"/>
<keyword evidence="6" id="KW-1185">Reference proteome</keyword>
<dbReference type="Gene3D" id="3.30.70.100">
    <property type="match status" value="1"/>
</dbReference>
<reference evidence="5 6" key="1">
    <citation type="submission" date="2015-01" db="EMBL/GenBank/DDBJ databases">
        <title>The Genome Sequence of Exophiala oligosperma CBS72588.</title>
        <authorList>
            <consortium name="The Broad Institute Genomics Platform"/>
            <person name="Cuomo C."/>
            <person name="de Hoog S."/>
            <person name="Gorbushina A."/>
            <person name="Stielow B."/>
            <person name="Teixiera M."/>
            <person name="Abouelleil A."/>
            <person name="Chapman S.B."/>
            <person name="Priest M."/>
            <person name="Young S.K."/>
            <person name="Wortman J."/>
            <person name="Nusbaum C."/>
            <person name="Birren B."/>
        </authorList>
    </citation>
    <scope>NUCLEOTIDE SEQUENCE [LARGE SCALE GENOMIC DNA]</scope>
    <source>
        <strain evidence="5 6">CBS 72588</strain>
    </source>
</reference>
<evidence type="ECO:0000313" key="6">
    <source>
        <dbReference type="Proteomes" id="UP000053342"/>
    </source>
</evidence>
<keyword evidence="1" id="KW-0479">Metal-binding</keyword>
<dbReference type="PANTHER" id="PTHR46594">
    <property type="entry name" value="P-TYPE CATION-TRANSPORTING ATPASE"/>
    <property type="match status" value="1"/>
</dbReference>
<protein>
    <recommendedName>
        <fullName evidence="4">HMA domain-containing protein</fullName>
    </recommendedName>
</protein>
<dbReference type="CDD" id="cd00371">
    <property type="entry name" value="HMA"/>
    <property type="match status" value="1"/>
</dbReference>
<dbReference type="Pfam" id="PF24534">
    <property type="entry name" value="HMA_PCA1"/>
    <property type="match status" value="1"/>
</dbReference>
<evidence type="ECO:0000256" key="3">
    <source>
        <dbReference type="SAM" id="Phobius"/>
    </source>
</evidence>
<proteinExistence type="predicted"/>
<dbReference type="OrthoDB" id="432719at2759"/>